<dbReference type="RefSeq" id="WP_413780328.1">
    <property type="nucleotide sequence ID" value="NZ_JAUOZS010000001.1"/>
</dbReference>
<dbReference type="Proteomes" id="UP001254848">
    <property type="component" value="Unassembled WGS sequence"/>
</dbReference>
<dbReference type="Gene3D" id="2.40.50.230">
    <property type="entry name" value="Gp5 N-terminal domain"/>
    <property type="match status" value="1"/>
</dbReference>
<organism evidence="2 3">
    <name type="scientific">Anaeroselena agilis</name>
    <dbReference type="NCBI Taxonomy" id="3063788"/>
    <lineage>
        <taxon>Bacteria</taxon>
        <taxon>Bacillati</taxon>
        <taxon>Bacillota</taxon>
        <taxon>Negativicutes</taxon>
        <taxon>Acetonemataceae</taxon>
        <taxon>Anaeroselena</taxon>
    </lineage>
</organism>
<dbReference type="InterPro" id="IPR044033">
    <property type="entry name" value="GpV-like_apex"/>
</dbReference>
<dbReference type="InterPro" id="IPR013046">
    <property type="entry name" value="GpV/Gp45"/>
</dbReference>
<accession>A0ABU3NZG3</accession>
<evidence type="ECO:0000313" key="2">
    <source>
        <dbReference type="EMBL" id="MDT8901825.1"/>
    </source>
</evidence>
<evidence type="ECO:0000313" key="3">
    <source>
        <dbReference type="Proteomes" id="UP001254848"/>
    </source>
</evidence>
<comment type="caution">
    <text evidence="2">The sequence shown here is derived from an EMBL/GenBank/DDBJ whole genome shotgun (WGS) entry which is preliminary data.</text>
</comment>
<evidence type="ECO:0000259" key="1">
    <source>
        <dbReference type="Pfam" id="PF04717"/>
    </source>
</evidence>
<protein>
    <submittedName>
        <fullName evidence="2">Phage baseplate assembly protein V</fullName>
    </submittedName>
</protein>
<sequence>MDSEVKNLFRVGTVSAIDEVNQLVRVAFDDLDDTVSAWLQVAAWGAYIDDNFWLPDPDEQVMCMFMPTGRSEGYVLFSVRGAVNAPKAGAQGRRYIRFADGAVVEHDRASSTMTITTAGVVNVTAGTVNISGAAGDVVVNGISLVNHVHGGVAPGGSTTGTPV</sequence>
<keyword evidence="3" id="KW-1185">Reference proteome</keyword>
<proteinExistence type="predicted"/>
<reference evidence="2 3" key="1">
    <citation type="submission" date="2023-07" db="EMBL/GenBank/DDBJ databases">
        <title>The novel representative of Negativicutes class, Anaeroselena agilis gen. nov. sp. nov.</title>
        <authorList>
            <person name="Prokofeva M.I."/>
            <person name="Elcheninov A.G."/>
            <person name="Klyukina A."/>
            <person name="Kublanov I.V."/>
            <person name="Frolov E.N."/>
            <person name="Podosokorskaya O.A."/>
        </authorList>
    </citation>
    <scope>NUCLEOTIDE SEQUENCE [LARGE SCALE GENOMIC DNA]</scope>
    <source>
        <strain evidence="2 3">4137-cl</strain>
    </source>
</reference>
<dbReference type="Pfam" id="PF04717">
    <property type="entry name" value="Phage_base_V"/>
    <property type="match status" value="1"/>
</dbReference>
<feature type="domain" description="Gp5/Type VI secretion system Vgr protein OB-fold" evidence="1">
    <location>
        <begin position="11"/>
        <end position="78"/>
    </location>
</feature>
<dbReference type="EMBL" id="JAUOZS010000001">
    <property type="protein sequence ID" value="MDT8901825.1"/>
    <property type="molecule type" value="Genomic_DNA"/>
</dbReference>
<gene>
    <name evidence="2" type="ORF">Q4T40_11260</name>
</gene>
<dbReference type="InterPro" id="IPR037026">
    <property type="entry name" value="Vgr_OB-fold_dom_sf"/>
</dbReference>
<dbReference type="Pfam" id="PF18946">
    <property type="entry name" value="Apex"/>
    <property type="match status" value="1"/>
</dbReference>
<dbReference type="NCBIfam" id="TIGR01644">
    <property type="entry name" value="phage_P2_V"/>
    <property type="match status" value="1"/>
</dbReference>
<dbReference type="InterPro" id="IPR006531">
    <property type="entry name" value="Gp5/Vgr_OB"/>
</dbReference>
<dbReference type="Gene3D" id="6.20.150.10">
    <property type="match status" value="1"/>
</dbReference>
<name>A0ABU3NZG3_9FIRM</name>